<gene>
    <name evidence="1" type="ORF">LSTR_LSTR003960</name>
</gene>
<sequence length="268" mass="30166">MTTTHCRGTRTLRLNGLTVTATLGPPRKSLTLNNRAISRHLSDEEVPAYQKQVLLPPLKRQLRELKEKDFNRKSLKLVGVGVSPPKLFKLKLPLFITTAFNKFKLRQQLPTSTTSLVSSLPAPHHLRQFFESGQLAMNLYPNGTEGNGKMIGRYVVSRNFAIPPVFLAFRTRIRLSEIWEQVAMAAAALCPPNYRIATVLFFQTELQSSLTSKLPSDIICERIQVFQMLPAGMKGNKERSFVADLKAVDWMLSSSIELSLALNTHTKF</sequence>
<name>A0A482X2G6_LAOST</name>
<keyword evidence="2" id="KW-1185">Reference proteome</keyword>
<dbReference type="EMBL" id="QKKF02019699">
    <property type="protein sequence ID" value="RZF39718.1"/>
    <property type="molecule type" value="Genomic_DNA"/>
</dbReference>
<accession>A0A482X2G6</accession>
<proteinExistence type="predicted"/>
<evidence type="ECO:0000313" key="2">
    <source>
        <dbReference type="Proteomes" id="UP000291343"/>
    </source>
</evidence>
<dbReference type="AlphaFoldDB" id="A0A482X2G6"/>
<organism evidence="1 2">
    <name type="scientific">Laodelphax striatellus</name>
    <name type="common">Small brown planthopper</name>
    <name type="synonym">Delphax striatella</name>
    <dbReference type="NCBI Taxonomy" id="195883"/>
    <lineage>
        <taxon>Eukaryota</taxon>
        <taxon>Metazoa</taxon>
        <taxon>Ecdysozoa</taxon>
        <taxon>Arthropoda</taxon>
        <taxon>Hexapoda</taxon>
        <taxon>Insecta</taxon>
        <taxon>Pterygota</taxon>
        <taxon>Neoptera</taxon>
        <taxon>Paraneoptera</taxon>
        <taxon>Hemiptera</taxon>
        <taxon>Auchenorrhyncha</taxon>
        <taxon>Fulgoroidea</taxon>
        <taxon>Delphacidae</taxon>
        <taxon>Criomorphinae</taxon>
        <taxon>Laodelphax</taxon>
    </lineage>
</organism>
<reference evidence="1 2" key="1">
    <citation type="journal article" date="2017" name="Gigascience">
        <title>Genome sequence of the small brown planthopper, Laodelphax striatellus.</title>
        <authorList>
            <person name="Zhu J."/>
            <person name="Jiang F."/>
            <person name="Wang X."/>
            <person name="Yang P."/>
            <person name="Bao Y."/>
            <person name="Zhao W."/>
            <person name="Wang W."/>
            <person name="Lu H."/>
            <person name="Wang Q."/>
            <person name="Cui N."/>
            <person name="Li J."/>
            <person name="Chen X."/>
            <person name="Luo L."/>
            <person name="Yu J."/>
            <person name="Kang L."/>
            <person name="Cui F."/>
        </authorList>
    </citation>
    <scope>NUCLEOTIDE SEQUENCE [LARGE SCALE GENOMIC DNA]</scope>
    <source>
        <strain evidence="1">Lst14</strain>
    </source>
</reference>
<dbReference type="Proteomes" id="UP000291343">
    <property type="component" value="Unassembled WGS sequence"/>
</dbReference>
<dbReference type="InParanoid" id="A0A482X2G6"/>
<evidence type="ECO:0000313" key="1">
    <source>
        <dbReference type="EMBL" id="RZF39718.1"/>
    </source>
</evidence>
<protein>
    <submittedName>
        <fullName evidence="1">Uncharacterized protein</fullName>
    </submittedName>
</protein>
<comment type="caution">
    <text evidence="1">The sequence shown here is derived from an EMBL/GenBank/DDBJ whole genome shotgun (WGS) entry which is preliminary data.</text>
</comment>